<comment type="caution">
    <text evidence="3">The sequence shown here is derived from an EMBL/GenBank/DDBJ whole genome shotgun (WGS) entry which is preliminary data.</text>
</comment>
<dbReference type="EMBL" id="RDRB01000004">
    <property type="protein sequence ID" value="ROU02326.1"/>
    <property type="molecule type" value="Genomic_DNA"/>
</dbReference>
<dbReference type="Proteomes" id="UP000268016">
    <property type="component" value="Unassembled WGS sequence"/>
</dbReference>
<dbReference type="OrthoDB" id="7208981at2"/>
<feature type="region of interest" description="Disordered" evidence="2">
    <location>
        <begin position="347"/>
        <end position="388"/>
    </location>
</feature>
<evidence type="ECO:0000256" key="2">
    <source>
        <dbReference type="SAM" id="MobiDB-lite"/>
    </source>
</evidence>
<dbReference type="PANTHER" id="PTHR48207:SF3">
    <property type="entry name" value="SUCCINATE--HYDROXYMETHYLGLUTARATE COA-TRANSFERASE"/>
    <property type="match status" value="1"/>
</dbReference>
<dbReference type="InterPro" id="IPR044855">
    <property type="entry name" value="CoA-Trfase_III_dom3_sf"/>
</dbReference>
<dbReference type="GO" id="GO:0008410">
    <property type="term" value="F:CoA-transferase activity"/>
    <property type="evidence" value="ECO:0007669"/>
    <property type="project" value="TreeGrafter"/>
</dbReference>
<evidence type="ECO:0000313" key="4">
    <source>
        <dbReference type="Proteomes" id="UP000268016"/>
    </source>
</evidence>
<evidence type="ECO:0000256" key="1">
    <source>
        <dbReference type="ARBA" id="ARBA00022679"/>
    </source>
</evidence>
<reference evidence="3 4" key="1">
    <citation type="submission" date="2018-10" db="EMBL/GenBank/DDBJ databases">
        <title>Histidinibacterium lentulum gen. nov., sp. nov., a marine bacterium from the culture broth of Picochlorum sp. 122.</title>
        <authorList>
            <person name="Wang G."/>
        </authorList>
    </citation>
    <scope>NUCLEOTIDE SEQUENCE [LARGE SCALE GENOMIC DNA]</scope>
    <source>
        <strain evidence="3 4">B17</strain>
    </source>
</reference>
<feature type="compositionally biased region" description="Polar residues" evidence="2">
    <location>
        <begin position="379"/>
        <end position="388"/>
    </location>
</feature>
<dbReference type="Gene3D" id="3.30.1540.10">
    <property type="entry name" value="formyl-coa transferase, domain 3"/>
    <property type="match status" value="1"/>
</dbReference>
<name>A0A3N2R4R5_9RHOB</name>
<proteinExistence type="predicted"/>
<dbReference type="InterPro" id="IPR023606">
    <property type="entry name" value="CoA-Trfase_III_dom_1_sf"/>
</dbReference>
<dbReference type="InterPro" id="IPR050483">
    <property type="entry name" value="CoA-transferase_III_domain"/>
</dbReference>
<dbReference type="PANTHER" id="PTHR48207">
    <property type="entry name" value="SUCCINATE--HYDROXYMETHYLGLUTARATE COA-TRANSFERASE"/>
    <property type="match status" value="1"/>
</dbReference>
<evidence type="ECO:0000313" key="3">
    <source>
        <dbReference type="EMBL" id="ROU02326.1"/>
    </source>
</evidence>
<protein>
    <submittedName>
        <fullName evidence="3">CoA transferase</fullName>
    </submittedName>
</protein>
<dbReference type="Gene3D" id="3.40.50.10540">
    <property type="entry name" value="Crotonobetainyl-coa:carnitine coa-transferase, domain 1"/>
    <property type="match status" value="1"/>
</dbReference>
<dbReference type="InterPro" id="IPR003673">
    <property type="entry name" value="CoA-Trfase_fam_III"/>
</dbReference>
<sequence length="388" mass="41620">MSALEGVKVLDLTRVLAGPLCTMILGDMGAEVLKVEPPSGDETRGWGPPHAGDEAAYFLGVNRNKRSIVLDLSTDHDRIELEALIRDCDVLVENYKLGTLSKWGFDDSWFEREVPHVVHCSITGYGPTGPKSHLPGYDFVLQAETGLMSITGDPEGAPTKHGIAMVDITTGLYAAIAVLGALHERSVSGQGQKATVSLYQSGLSLLANVASNYLVSGKPPGRYGNGHPNIVPYRTYAASDGQLALAIGNDKQFARFADIAGHPDWSREPTMATNAQRVENRETVDRLVADVIVSRRVEDWIDILREASIPCGAVRDVGAALADPQSAALDMVRSILHPSAGELSLLGPAFSMSRTPPGIRRPPPTFGEHTDEVLRKSPQIASGSGRSR</sequence>
<accession>A0A3N2R4R5</accession>
<dbReference type="Pfam" id="PF02515">
    <property type="entry name" value="CoA_transf_3"/>
    <property type="match status" value="1"/>
</dbReference>
<keyword evidence="1 3" id="KW-0808">Transferase</keyword>
<dbReference type="AlphaFoldDB" id="A0A3N2R4R5"/>
<dbReference type="RefSeq" id="WP_123641842.1">
    <property type="nucleotide sequence ID" value="NZ_ML119084.1"/>
</dbReference>
<organism evidence="3 4">
    <name type="scientific">Histidinibacterium lentulum</name>
    <dbReference type="NCBI Taxonomy" id="2480588"/>
    <lineage>
        <taxon>Bacteria</taxon>
        <taxon>Pseudomonadati</taxon>
        <taxon>Pseudomonadota</taxon>
        <taxon>Alphaproteobacteria</taxon>
        <taxon>Rhodobacterales</taxon>
        <taxon>Paracoccaceae</taxon>
        <taxon>Histidinibacterium</taxon>
    </lineage>
</organism>
<gene>
    <name evidence="3" type="ORF">EAT49_08225</name>
</gene>
<keyword evidence="4" id="KW-1185">Reference proteome</keyword>
<dbReference type="SUPFAM" id="SSF89796">
    <property type="entry name" value="CoA-transferase family III (CaiB/BaiF)"/>
    <property type="match status" value="1"/>
</dbReference>